<feature type="region of interest" description="Disordered" evidence="5">
    <location>
        <begin position="411"/>
        <end position="440"/>
    </location>
</feature>
<evidence type="ECO:0000313" key="7">
    <source>
        <dbReference type="EMBL" id="KAL3620386.1"/>
    </source>
</evidence>
<feature type="region of interest" description="Disordered" evidence="5">
    <location>
        <begin position="1"/>
        <end position="34"/>
    </location>
</feature>
<dbReference type="SUPFAM" id="SSF101941">
    <property type="entry name" value="NAC domain"/>
    <property type="match status" value="1"/>
</dbReference>
<evidence type="ECO:0000259" key="6">
    <source>
        <dbReference type="PROSITE" id="PS51005"/>
    </source>
</evidence>
<dbReference type="PANTHER" id="PTHR31719">
    <property type="entry name" value="NAC TRANSCRIPTION FACTOR 56"/>
    <property type="match status" value="1"/>
</dbReference>
<dbReference type="GO" id="GO:0003677">
    <property type="term" value="F:DNA binding"/>
    <property type="evidence" value="ECO:0007669"/>
    <property type="project" value="UniProtKB-KW"/>
</dbReference>
<dbReference type="EMBL" id="JAVIJP010000066">
    <property type="protein sequence ID" value="KAL3620386.1"/>
    <property type="molecule type" value="Genomic_DNA"/>
</dbReference>
<sequence>MENNNNDNNNNNNNNEKGHDHDIVASTSGTADQSHCSSFPAGYRFVPTDDELITHYLSKKVKNEPLPVADMREVKLYSHPPHELAGKYTQLGDKEWYFFTPRDRKYPKGYRPRRSVGDIGYWKATGAEKPIKSKEGVQIGNKTSLVFYYGKPKSGQEKKTNWIMHEYKLHTPSKTGHESSHKKFDDYALCKIYEKAERLNKKQNDQEIIEEKIEDPASLHIPDNNNNVIDGMDQNHEQLAMMANNNGYGESNYRSQPQNHQYVAAINVYGDNSHQFQPQNHQHGPINGYRDHTHQFQTQNHGYVPMLNCNRDQTQQAPCGYNQQQVDFQNVYRGHNRNYFLEYPYNINSNFANLDDGTTIMHDDLMTEWQQLVDFHNVYQGHNGNNVEQDHHGINSNFGVDEVQRANPNDQQRDLQQGNNIGNNSEQDTDDIIRSKSEQK</sequence>
<keyword evidence="2" id="KW-0238">DNA-binding</keyword>
<proteinExistence type="predicted"/>
<dbReference type="Proteomes" id="UP001632038">
    <property type="component" value="Unassembled WGS sequence"/>
</dbReference>
<evidence type="ECO:0000313" key="8">
    <source>
        <dbReference type="Proteomes" id="UP001632038"/>
    </source>
</evidence>
<gene>
    <name evidence="7" type="ORF">CASFOL_035298</name>
</gene>
<protein>
    <recommendedName>
        <fullName evidence="6">NAC domain-containing protein</fullName>
    </recommendedName>
</protein>
<accession>A0ABD3BTF3</accession>
<dbReference type="Pfam" id="PF02365">
    <property type="entry name" value="NAM"/>
    <property type="match status" value="1"/>
</dbReference>
<reference evidence="8" key="1">
    <citation type="journal article" date="2024" name="IScience">
        <title>Strigolactones Initiate the Formation of Haustorium-like Structures in Castilleja.</title>
        <authorList>
            <person name="Buerger M."/>
            <person name="Peterson D."/>
            <person name="Chory J."/>
        </authorList>
    </citation>
    <scope>NUCLEOTIDE SEQUENCE [LARGE SCALE GENOMIC DNA]</scope>
</reference>
<keyword evidence="8" id="KW-1185">Reference proteome</keyword>
<evidence type="ECO:0000256" key="2">
    <source>
        <dbReference type="ARBA" id="ARBA00023125"/>
    </source>
</evidence>
<dbReference type="InterPro" id="IPR036093">
    <property type="entry name" value="NAC_dom_sf"/>
</dbReference>
<feature type="compositionally biased region" description="Polar residues" evidence="5">
    <location>
        <begin position="411"/>
        <end position="426"/>
    </location>
</feature>
<keyword evidence="1" id="KW-0805">Transcription regulation</keyword>
<dbReference type="PROSITE" id="PS51005">
    <property type="entry name" value="NAC"/>
    <property type="match status" value="1"/>
</dbReference>
<organism evidence="7 8">
    <name type="scientific">Castilleja foliolosa</name>
    <dbReference type="NCBI Taxonomy" id="1961234"/>
    <lineage>
        <taxon>Eukaryota</taxon>
        <taxon>Viridiplantae</taxon>
        <taxon>Streptophyta</taxon>
        <taxon>Embryophyta</taxon>
        <taxon>Tracheophyta</taxon>
        <taxon>Spermatophyta</taxon>
        <taxon>Magnoliopsida</taxon>
        <taxon>eudicotyledons</taxon>
        <taxon>Gunneridae</taxon>
        <taxon>Pentapetalae</taxon>
        <taxon>asterids</taxon>
        <taxon>lamiids</taxon>
        <taxon>Lamiales</taxon>
        <taxon>Orobanchaceae</taxon>
        <taxon>Pedicularideae</taxon>
        <taxon>Castillejinae</taxon>
        <taxon>Castilleja</taxon>
    </lineage>
</organism>
<feature type="domain" description="NAC" evidence="6">
    <location>
        <begin position="39"/>
        <end position="195"/>
    </location>
</feature>
<dbReference type="PANTHER" id="PTHR31719:SF94">
    <property type="entry name" value="PROTEIN ATAF2"/>
    <property type="match status" value="1"/>
</dbReference>
<dbReference type="InterPro" id="IPR003441">
    <property type="entry name" value="NAC-dom"/>
</dbReference>
<keyword evidence="3" id="KW-0804">Transcription</keyword>
<evidence type="ECO:0000256" key="3">
    <source>
        <dbReference type="ARBA" id="ARBA00023163"/>
    </source>
</evidence>
<name>A0ABD3BTF3_9LAMI</name>
<evidence type="ECO:0000256" key="4">
    <source>
        <dbReference type="ARBA" id="ARBA00023242"/>
    </source>
</evidence>
<feature type="compositionally biased region" description="Polar residues" evidence="5">
    <location>
        <begin position="25"/>
        <end position="34"/>
    </location>
</feature>
<evidence type="ECO:0000256" key="5">
    <source>
        <dbReference type="SAM" id="MobiDB-lite"/>
    </source>
</evidence>
<evidence type="ECO:0000256" key="1">
    <source>
        <dbReference type="ARBA" id="ARBA00023015"/>
    </source>
</evidence>
<keyword evidence="4" id="KW-0539">Nucleus</keyword>
<feature type="compositionally biased region" description="Low complexity" evidence="5">
    <location>
        <begin position="1"/>
        <end position="15"/>
    </location>
</feature>
<dbReference type="AlphaFoldDB" id="A0ABD3BTF3"/>
<dbReference type="Gene3D" id="2.170.150.80">
    <property type="entry name" value="NAC domain"/>
    <property type="match status" value="1"/>
</dbReference>
<feature type="compositionally biased region" description="Basic and acidic residues" evidence="5">
    <location>
        <begin position="431"/>
        <end position="440"/>
    </location>
</feature>
<comment type="caution">
    <text evidence="7">The sequence shown here is derived from an EMBL/GenBank/DDBJ whole genome shotgun (WGS) entry which is preliminary data.</text>
</comment>